<dbReference type="EMBL" id="BAAAQY010000005">
    <property type="protein sequence ID" value="GAA2234514.1"/>
    <property type="molecule type" value="Genomic_DNA"/>
</dbReference>
<dbReference type="InterPro" id="IPR007061">
    <property type="entry name" value="MST-like"/>
</dbReference>
<keyword evidence="2" id="KW-1185">Reference proteome</keyword>
<dbReference type="NCBIfam" id="NF047843">
    <property type="entry name" value="MST_Rv0443"/>
    <property type="match status" value="1"/>
</dbReference>
<proteinExistence type="predicted"/>
<protein>
    <submittedName>
        <fullName evidence="1">DUF664 domain-containing protein</fullName>
    </submittedName>
</protein>
<sequence>MTESIDILEDAFTRIRDTVRRATGGLGPDQLGHRVGLEANTIAWLVWHLTRVQDDHVSELAGTEQVWESGGWRERFGLPFAPDATGYGQTAAEVTQVAGPGVTADALIGYHEAVYTATVGFLRSLDGSAAAAELERVVDESWTPPVTMAVRLVSVISDDLQHAGQAAFVRGLLPAED</sequence>
<gene>
    <name evidence="1" type="ORF">GCM10009851_19410</name>
</gene>
<name>A0ABP5QJG2_9MICO</name>
<evidence type="ECO:0000313" key="2">
    <source>
        <dbReference type="Proteomes" id="UP001500929"/>
    </source>
</evidence>
<dbReference type="Gene3D" id="1.20.120.450">
    <property type="entry name" value="dinb family like domain"/>
    <property type="match status" value="1"/>
</dbReference>
<comment type="caution">
    <text evidence="1">The sequence shown here is derived from an EMBL/GenBank/DDBJ whole genome shotgun (WGS) entry which is preliminary data.</text>
</comment>
<dbReference type="InterPro" id="IPR034660">
    <property type="entry name" value="DinB/YfiT-like"/>
</dbReference>
<dbReference type="SUPFAM" id="SSF109854">
    <property type="entry name" value="DinB/YfiT-like putative metalloenzymes"/>
    <property type="match status" value="1"/>
</dbReference>
<evidence type="ECO:0000313" key="1">
    <source>
        <dbReference type="EMBL" id="GAA2234514.1"/>
    </source>
</evidence>
<reference evidence="2" key="1">
    <citation type="journal article" date="2019" name="Int. J. Syst. Evol. Microbiol.">
        <title>The Global Catalogue of Microorganisms (GCM) 10K type strain sequencing project: providing services to taxonomists for standard genome sequencing and annotation.</title>
        <authorList>
            <consortium name="The Broad Institute Genomics Platform"/>
            <consortium name="The Broad Institute Genome Sequencing Center for Infectious Disease"/>
            <person name="Wu L."/>
            <person name="Ma J."/>
        </authorList>
    </citation>
    <scope>NUCLEOTIDE SEQUENCE [LARGE SCALE GENOMIC DNA]</scope>
    <source>
        <strain evidence="2">JCM 16117</strain>
    </source>
</reference>
<organism evidence="1 2">
    <name type="scientific">Herbiconiux moechotypicola</name>
    <dbReference type="NCBI Taxonomy" id="637393"/>
    <lineage>
        <taxon>Bacteria</taxon>
        <taxon>Bacillati</taxon>
        <taxon>Actinomycetota</taxon>
        <taxon>Actinomycetes</taxon>
        <taxon>Micrococcales</taxon>
        <taxon>Microbacteriaceae</taxon>
        <taxon>Herbiconiux</taxon>
    </lineage>
</organism>
<accession>A0ABP5QJG2</accession>
<dbReference type="Pfam" id="PF04978">
    <property type="entry name" value="MST"/>
    <property type="match status" value="1"/>
</dbReference>
<dbReference type="RefSeq" id="WP_259479420.1">
    <property type="nucleotide sequence ID" value="NZ_BAAAQY010000005.1"/>
</dbReference>
<dbReference type="Proteomes" id="UP001500929">
    <property type="component" value="Unassembled WGS sequence"/>
</dbReference>